<feature type="transmembrane region" description="Helical" evidence="8">
    <location>
        <begin position="167"/>
        <end position="189"/>
    </location>
</feature>
<dbReference type="Gene3D" id="1.10.357.20">
    <property type="entry name" value="SLC41 divalent cation transporters, integral membrane domain"/>
    <property type="match status" value="1"/>
</dbReference>
<feature type="transmembrane region" description="Helical" evidence="8">
    <location>
        <begin position="308"/>
        <end position="329"/>
    </location>
</feature>
<proteinExistence type="inferred from homology"/>
<evidence type="ECO:0000256" key="2">
    <source>
        <dbReference type="ARBA" id="ARBA00009749"/>
    </source>
</evidence>
<feature type="transmembrane region" description="Helical" evidence="8">
    <location>
        <begin position="268"/>
        <end position="288"/>
    </location>
</feature>
<evidence type="ECO:0000256" key="5">
    <source>
        <dbReference type="ARBA" id="ARBA00022842"/>
    </source>
</evidence>
<evidence type="ECO:0000259" key="9">
    <source>
        <dbReference type="PROSITE" id="PS51371"/>
    </source>
</evidence>
<dbReference type="InterPro" id="IPR046342">
    <property type="entry name" value="CBS_dom_sf"/>
</dbReference>
<dbReference type="PANTHER" id="PTHR41394">
    <property type="entry name" value="MAGNESIUM TRANSPORTER MGTE"/>
    <property type="match status" value="1"/>
</dbReference>
<evidence type="ECO:0000256" key="1">
    <source>
        <dbReference type="ARBA" id="ARBA00004141"/>
    </source>
</evidence>
<keyword evidence="5" id="KW-0460">Magnesium</keyword>
<comment type="similarity">
    <text evidence="2">Belongs to the SLC41A transporter family.</text>
</comment>
<keyword evidence="7 8" id="KW-0472">Membrane</keyword>
<dbReference type="PROSITE" id="PS51371">
    <property type="entry name" value="CBS"/>
    <property type="match status" value="1"/>
</dbReference>
<evidence type="ECO:0000256" key="6">
    <source>
        <dbReference type="ARBA" id="ARBA00022989"/>
    </source>
</evidence>
<feature type="domain" description="CBS" evidence="9">
    <location>
        <begin position="81"/>
        <end position="137"/>
    </location>
</feature>
<organism evidence="10">
    <name type="scientific">hydrocarbon metagenome</name>
    <dbReference type="NCBI Taxonomy" id="938273"/>
    <lineage>
        <taxon>unclassified sequences</taxon>
        <taxon>metagenomes</taxon>
        <taxon>ecological metagenomes</taxon>
    </lineage>
</organism>
<gene>
    <name evidence="10" type="ORF">ASZ90_007841</name>
</gene>
<keyword evidence="3" id="KW-0813">Transport</keyword>
<dbReference type="SUPFAM" id="SSF54631">
    <property type="entry name" value="CBS-domain pair"/>
    <property type="match status" value="1"/>
</dbReference>
<dbReference type="PANTHER" id="PTHR41394:SF5">
    <property type="entry name" value="SLC41A_MGTE INTEGRAL MEMBRANE DOMAIN-CONTAINING PROTEIN"/>
    <property type="match status" value="1"/>
</dbReference>
<dbReference type="SUPFAM" id="SSF161093">
    <property type="entry name" value="MgtE membrane domain-like"/>
    <property type="match status" value="1"/>
</dbReference>
<evidence type="ECO:0000256" key="7">
    <source>
        <dbReference type="ARBA" id="ARBA00023136"/>
    </source>
</evidence>
<dbReference type="InterPro" id="IPR000644">
    <property type="entry name" value="CBS_dom"/>
</dbReference>
<dbReference type="GO" id="GO:0016020">
    <property type="term" value="C:membrane"/>
    <property type="evidence" value="ECO:0007669"/>
    <property type="project" value="UniProtKB-SubCell"/>
</dbReference>
<dbReference type="EMBL" id="LNQE01000972">
    <property type="protein sequence ID" value="KUG22381.1"/>
    <property type="molecule type" value="Genomic_DNA"/>
</dbReference>
<comment type="subcellular location">
    <subcellularLocation>
        <location evidence="1">Membrane</location>
        <topology evidence="1">Multi-pass membrane protein</topology>
    </subcellularLocation>
</comment>
<dbReference type="InterPro" id="IPR036739">
    <property type="entry name" value="SLC41_membr_dom_sf"/>
</dbReference>
<evidence type="ECO:0000313" key="10">
    <source>
        <dbReference type="EMBL" id="KUG22381.1"/>
    </source>
</evidence>
<feature type="transmembrane region" description="Helical" evidence="8">
    <location>
        <begin position="241"/>
        <end position="262"/>
    </location>
</feature>
<protein>
    <submittedName>
        <fullName evidence="10">Mg/co/ni transporter mgte / cbs domain</fullName>
    </submittedName>
</protein>
<keyword evidence="4 8" id="KW-0812">Transmembrane</keyword>
<name>A0A0W8FN59_9ZZZZ</name>
<dbReference type="GO" id="GO:0008324">
    <property type="term" value="F:monoatomic cation transmembrane transporter activity"/>
    <property type="evidence" value="ECO:0007669"/>
    <property type="project" value="InterPro"/>
</dbReference>
<reference evidence="10" key="1">
    <citation type="journal article" date="2015" name="Proc. Natl. Acad. Sci. U.S.A.">
        <title>Networks of energetic and metabolic interactions define dynamics in microbial communities.</title>
        <authorList>
            <person name="Embree M."/>
            <person name="Liu J.K."/>
            <person name="Al-Bassam M.M."/>
            <person name="Zengler K."/>
        </authorList>
    </citation>
    <scope>NUCLEOTIDE SEQUENCE</scope>
</reference>
<dbReference type="Gene3D" id="3.10.580.10">
    <property type="entry name" value="CBS-domain"/>
    <property type="match status" value="1"/>
</dbReference>
<feature type="transmembrane region" description="Helical" evidence="8">
    <location>
        <begin position="195"/>
        <end position="220"/>
    </location>
</feature>
<evidence type="ECO:0000256" key="4">
    <source>
        <dbReference type="ARBA" id="ARBA00022692"/>
    </source>
</evidence>
<evidence type="ECO:0000256" key="8">
    <source>
        <dbReference type="SAM" id="Phobius"/>
    </source>
</evidence>
<sequence length="331" mass="37074">MDHSIKIEELNDPVMKHANMDFVSIYSYNTVSEALDCIRNGQTQSTILYFYVLDAEARLIGTIQTRRLLMSPLDVKIEEIMSKYLVVIPARATLMEALEFFILHRYLAFPIIDDNKKMMGVIDINVFTEEMIDIEEQGQAHSVFDTLGIKISEVRHKSPWSVFRYRFPWLLATITSGTVCALLVGFFEATLAQSLVLAFFLTLVLGLGESVSMQTMAITVHSMHHSSAQSGWYFKTIQRELMRTFLMALACALIVGFIVVVWKNDFTAGLVISSGILTSLLFACFLGVSIPYSLHKLKLDVHVASGPLTLALADICTVIIYFSLAAFILSS</sequence>
<dbReference type="Pfam" id="PF00571">
    <property type="entry name" value="CBS"/>
    <property type="match status" value="1"/>
</dbReference>
<dbReference type="Pfam" id="PF01769">
    <property type="entry name" value="MgtE"/>
    <property type="match status" value="1"/>
</dbReference>
<comment type="caution">
    <text evidence="10">The sequence shown here is derived from an EMBL/GenBank/DDBJ whole genome shotgun (WGS) entry which is preliminary data.</text>
</comment>
<dbReference type="AlphaFoldDB" id="A0A0W8FN59"/>
<keyword evidence="6 8" id="KW-1133">Transmembrane helix</keyword>
<evidence type="ECO:0000256" key="3">
    <source>
        <dbReference type="ARBA" id="ARBA00022448"/>
    </source>
</evidence>
<dbReference type="InterPro" id="IPR006667">
    <property type="entry name" value="SLC41_membr_dom"/>
</dbReference>
<accession>A0A0W8FN59</accession>